<dbReference type="Proteomes" id="UP000473905">
    <property type="component" value="Unassembled WGS sequence"/>
</dbReference>
<evidence type="ECO:0000313" key="2">
    <source>
        <dbReference type="Proteomes" id="UP000473905"/>
    </source>
</evidence>
<dbReference type="EMBL" id="VWKB01000031">
    <property type="protein sequence ID" value="KAA4092883.1"/>
    <property type="molecule type" value="Genomic_DNA"/>
</dbReference>
<organism evidence="1 2">
    <name type="scientific">Bacteroides ovatus</name>
    <dbReference type="NCBI Taxonomy" id="28116"/>
    <lineage>
        <taxon>Bacteria</taxon>
        <taxon>Pseudomonadati</taxon>
        <taxon>Bacteroidota</taxon>
        <taxon>Bacteroidia</taxon>
        <taxon>Bacteroidales</taxon>
        <taxon>Bacteroidaceae</taxon>
        <taxon>Bacteroides</taxon>
    </lineage>
</organism>
<keyword evidence="2" id="KW-1185">Reference proteome</keyword>
<dbReference type="AlphaFoldDB" id="A0A5M5DU86"/>
<protein>
    <submittedName>
        <fullName evidence="1">Uncharacterized protein</fullName>
    </submittedName>
</protein>
<reference evidence="1 2" key="1">
    <citation type="journal article" date="2019" name="Nat. Med.">
        <title>A library of human gut bacterial isolates paired with longitudinal multiomics data enables mechanistic microbiome research.</title>
        <authorList>
            <person name="Poyet M."/>
            <person name="Groussin M."/>
            <person name="Gibbons S.M."/>
            <person name="Avila-Pacheco J."/>
            <person name="Jiang X."/>
            <person name="Kearney S.M."/>
            <person name="Perrotta A.R."/>
            <person name="Berdy B."/>
            <person name="Zhao S."/>
            <person name="Lieberman T.D."/>
            <person name="Swanson P.K."/>
            <person name="Smith M."/>
            <person name="Roesemann S."/>
            <person name="Alexander J.E."/>
            <person name="Rich S.A."/>
            <person name="Livny J."/>
            <person name="Vlamakis H."/>
            <person name="Clish C."/>
            <person name="Bullock K."/>
            <person name="Deik A."/>
            <person name="Scott J."/>
            <person name="Pierce K.A."/>
            <person name="Xavier R.J."/>
            <person name="Alm E.J."/>
        </authorList>
    </citation>
    <scope>NUCLEOTIDE SEQUENCE [LARGE SCALE GENOMIC DNA]</scope>
    <source>
        <strain evidence="1 2">BIOML-A134</strain>
    </source>
</reference>
<name>A0A5M5DU86_BACOV</name>
<sequence length="362" mass="39253">MELNEIKKTASWGDVATSINENFQKTSMEIESLKSSLKYFKGYFTSESSLKAKIPLPRVGDYAYVGNSYPGIVYACDVSGIWYSTGKSPADTPGVDLNDYAKKEETDTIKAQTLNNASDIGRLTNSVNTVQESGFHFPDSSGKDVMNYTDKGFDVAKVSAHLLSLILSTGVISEEMLSDEVKELINTLNLGEAPGTAYEGDKGKANADAIKILDASIKAMNNSLESVSFIMKVNEPGFHFPDSTGKDVMNYTEKGFDVAKISAHFLSLILATGVVTSDMLSDEVKKLIASSSGSADYLSSIILKVLESGYHFPDSTGKDVMNYTENGFDVAKVSSHFIEVLNSSGISGSLTYEIINDKIYNF</sequence>
<accession>A0A5M5DU86</accession>
<comment type="caution">
    <text evidence="1">The sequence shown here is derived from an EMBL/GenBank/DDBJ whole genome shotgun (WGS) entry which is preliminary data.</text>
</comment>
<proteinExistence type="predicted"/>
<gene>
    <name evidence="1" type="ORF">F3D66_20920</name>
</gene>
<evidence type="ECO:0000313" key="1">
    <source>
        <dbReference type="EMBL" id="KAA4092883.1"/>
    </source>
</evidence>